<dbReference type="GO" id="GO:0008270">
    <property type="term" value="F:zinc ion binding"/>
    <property type="evidence" value="ECO:0007669"/>
    <property type="project" value="InterPro"/>
</dbReference>
<proteinExistence type="predicted"/>
<dbReference type="EMBL" id="LLXE01000023">
    <property type="protein sequence ID" value="KUM65616.1"/>
    <property type="molecule type" value="Genomic_DNA"/>
</dbReference>
<evidence type="ECO:0000313" key="3">
    <source>
        <dbReference type="EMBL" id="KUM65616.1"/>
    </source>
</evidence>
<dbReference type="CDD" id="cd12148">
    <property type="entry name" value="fungal_TF_MHR"/>
    <property type="match status" value="1"/>
</dbReference>
<accession>A0A124GSV9</accession>
<comment type="caution">
    <text evidence="3">The sequence shown here is derived from an EMBL/GenBank/DDBJ whole genome shotgun (WGS) entry which is preliminary data.</text>
</comment>
<reference evidence="3 4" key="1">
    <citation type="submission" date="2015-10" db="EMBL/GenBank/DDBJ databases">
        <title>Genome sequencing of Penicillium freii.</title>
        <authorList>
            <person name="Nguyen H.D."/>
            <person name="Visagie C.M."/>
            <person name="Seifert K.A."/>
        </authorList>
    </citation>
    <scope>NUCLEOTIDE SEQUENCE [LARGE SCALE GENOMIC DNA]</scope>
    <source>
        <strain evidence="3 4">DAOM 242723</strain>
    </source>
</reference>
<feature type="domain" description="Xylanolytic transcriptional activator regulatory" evidence="2">
    <location>
        <begin position="25"/>
        <end position="145"/>
    </location>
</feature>
<protein>
    <recommendedName>
        <fullName evidence="2">Xylanolytic transcriptional activator regulatory domain-containing protein</fullName>
    </recommendedName>
</protein>
<sequence length="189" mass="20993">MRHTLEAQVSLIVGDGLHLQAAVALYFRTVHTWIPIVSETCYNIRLSSIRVQMATSPSDLSLLTLCMALVCKEPVEGELPLSTRSLYASLKSFVALLEAMGTNSLEMLQGRLLLTIFEIGHAMYPAAYISTAANVRAAISLGINAPCEGLHKVFRDRQKAKEAQQTWRGIIITERSDLAPRMHIRSYSY</sequence>
<evidence type="ECO:0000256" key="1">
    <source>
        <dbReference type="ARBA" id="ARBA00023242"/>
    </source>
</evidence>
<dbReference type="InterPro" id="IPR007219">
    <property type="entry name" value="XnlR_reg_dom"/>
</dbReference>
<dbReference type="GO" id="GO:0006351">
    <property type="term" value="P:DNA-templated transcription"/>
    <property type="evidence" value="ECO:0007669"/>
    <property type="project" value="InterPro"/>
</dbReference>
<dbReference type="GO" id="GO:0003677">
    <property type="term" value="F:DNA binding"/>
    <property type="evidence" value="ECO:0007669"/>
    <property type="project" value="InterPro"/>
</dbReference>
<dbReference type="AlphaFoldDB" id="A0A124GSV9"/>
<name>A0A124GSV9_PENFR</name>
<evidence type="ECO:0000259" key="2">
    <source>
        <dbReference type="Pfam" id="PF04082"/>
    </source>
</evidence>
<dbReference type="STRING" id="48697.A0A124GSV9"/>
<evidence type="ECO:0000313" key="4">
    <source>
        <dbReference type="Proteomes" id="UP000055045"/>
    </source>
</evidence>
<dbReference type="Proteomes" id="UP000055045">
    <property type="component" value="Unassembled WGS sequence"/>
</dbReference>
<keyword evidence="4" id="KW-1185">Reference proteome</keyword>
<dbReference type="Pfam" id="PF04082">
    <property type="entry name" value="Fungal_trans"/>
    <property type="match status" value="1"/>
</dbReference>
<gene>
    <name evidence="3" type="ORF">ACN42_g1464</name>
</gene>
<organism evidence="3 4">
    <name type="scientific">Penicillium freii</name>
    <dbReference type="NCBI Taxonomy" id="48697"/>
    <lineage>
        <taxon>Eukaryota</taxon>
        <taxon>Fungi</taxon>
        <taxon>Dikarya</taxon>
        <taxon>Ascomycota</taxon>
        <taxon>Pezizomycotina</taxon>
        <taxon>Eurotiomycetes</taxon>
        <taxon>Eurotiomycetidae</taxon>
        <taxon>Eurotiales</taxon>
        <taxon>Aspergillaceae</taxon>
        <taxon>Penicillium</taxon>
    </lineage>
</organism>
<keyword evidence="1" id="KW-0539">Nucleus</keyword>